<dbReference type="InterPro" id="IPR050235">
    <property type="entry name" value="CK1_Ser-Thr_kinase"/>
</dbReference>
<evidence type="ECO:0000259" key="6">
    <source>
        <dbReference type="PROSITE" id="PS50011"/>
    </source>
</evidence>
<reference evidence="8" key="3">
    <citation type="submission" date="2015-06" db="UniProtKB">
        <authorList>
            <consortium name="EnsemblMetazoa"/>
        </authorList>
    </citation>
    <scope>IDENTIFICATION</scope>
</reference>
<evidence type="ECO:0000256" key="4">
    <source>
        <dbReference type="PROSITE-ProRule" id="PRU10141"/>
    </source>
</evidence>
<dbReference type="GO" id="GO:0090263">
    <property type="term" value="P:positive regulation of canonical Wnt signaling pathway"/>
    <property type="evidence" value="ECO:0000318"/>
    <property type="project" value="GO_Central"/>
</dbReference>
<dbReference type="Gene3D" id="1.10.510.10">
    <property type="entry name" value="Transferase(Phosphotransferase) domain 1"/>
    <property type="match status" value="1"/>
</dbReference>
<dbReference type="AlphaFoldDB" id="T1G3J3"/>
<evidence type="ECO:0000256" key="2">
    <source>
        <dbReference type="ARBA" id="ARBA00022741"/>
    </source>
</evidence>
<keyword evidence="2 4" id="KW-0547">Nucleotide-binding</keyword>
<dbReference type="OrthoDB" id="5800476at2759"/>
<dbReference type="PROSITE" id="PS50011">
    <property type="entry name" value="PROTEIN_KINASE_DOM"/>
    <property type="match status" value="1"/>
</dbReference>
<keyword evidence="5" id="KW-0808">Transferase</keyword>
<feature type="domain" description="Protein kinase" evidence="6">
    <location>
        <begin position="54"/>
        <end position="312"/>
    </location>
</feature>
<dbReference type="EMBL" id="AMQM01004097">
    <property type="status" value="NOT_ANNOTATED_CDS"/>
    <property type="molecule type" value="Genomic_DNA"/>
</dbReference>
<dbReference type="InterPro" id="IPR011009">
    <property type="entry name" value="Kinase-like_dom_sf"/>
</dbReference>
<dbReference type="InterPro" id="IPR017441">
    <property type="entry name" value="Protein_kinase_ATP_BS"/>
</dbReference>
<dbReference type="InParanoid" id="T1G3J3"/>
<evidence type="ECO:0000313" key="7">
    <source>
        <dbReference type="EMBL" id="ESO04532.1"/>
    </source>
</evidence>
<protein>
    <recommendedName>
        <fullName evidence="1">non-specific serine/threonine protein kinase</fullName>
        <ecNumber evidence="1">2.7.11.1</ecNumber>
    </recommendedName>
</protein>
<dbReference type="SUPFAM" id="SSF56112">
    <property type="entry name" value="Protein kinase-like (PK-like)"/>
    <property type="match status" value="1"/>
</dbReference>
<proteinExistence type="inferred from homology"/>
<dbReference type="CTD" id="20215641"/>
<accession>T1G3J3</accession>
<dbReference type="PANTHER" id="PTHR11909">
    <property type="entry name" value="CASEIN KINASE-RELATED"/>
    <property type="match status" value="1"/>
</dbReference>
<reference evidence="9" key="1">
    <citation type="submission" date="2012-12" db="EMBL/GenBank/DDBJ databases">
        <authorList>
            <person name="Hellsten U."/>
            <person name="Grimwood J."/>
            <person name="Chapman J.A."/>
            <person name="Shapiro H."/>
            <person name="Aerts A."/>
            <person name="Otillar R.P."/>
            <person name="Terry A.Y."/>
            <person name="Boore J.L."/>
            <person name="Simakov O."/>
            <person name="Marletaz F."/>
            <person name="Cho S.-J."/>
            <person name="Edsinger-Gonzales E."/>
            <person name="Havlak P."/>
            <person name="Kuo D.-H."/>
            <person name="Larsson T."/>
            <person name="Lv J."/>
            <person name="Arendt D."/>
            <person name="Savage R."/>
            <person name="Osoegawa K."/>
            <person name="de Jong P."/>
            <person name="Lindberg D.R."/>
            <person name="Seaver E.C."/>
            <person name="Weisblat D.A."/>
            <person name="Putnam N.H."/>
            <person name="Grigoriev I.V."/>
            <person name="Rokhsar D.S."/>
        </authorList>
    </citation>
    <scope>NUCLEOTIDE SEQUENCE</scope>
</reference>
<keyword evidence="5" id="KW-0418">Kinase</keyword>
<dbReference type="GO" id="GO:0032436">
    <property type="term" value="P:positive regulation of proteasomal ubiquitin-dependent protein catabolic process"/>
    <property type="evidence" value="ECO:0000318"/>
    <property type="project" value="GO_Central"/>
</dbReference>
<dbReference type="PROSITE" id="PS00107">
    <property type="entry name" value="PROTEIN_KINASE_ATP"/>
    <property type="match status" value="1"/>
</dbReference>
<evidence type="ECO:0000256" key="3">
    <source>
        <dbReference type="ARBA" id="ARBA00022840"/>
    </source>
</evidence>
<dbReference type="EMBL" id="KB096457">
    <property type="protein sequence ID" value="ESO04532.1"/>
    <property type="molecule type" value="Genomic_DNA"/>
</dbReference>
<dbReference type="InterPro" id="IPR000719">
    <property type="entry name" value="Prot_kinase_dom"/>
</dbReference>
<dbReference type="HOGENOM" id="CLU_019279_2_0_1"/>
<dbReference type="GO" id="GO:0004674">
    <property type="term" value="F:protein serine/threonine kinase activity"/>
    <property type="evidence" value="ECO:0000318"/>
    <property type="project" value="GO_Central"/>
</dbReference>
<dbReference type="Proteomes" id="UP000015101">
    <property type="component" value="Unassembled WGS sequence"/>
</dbReference>
<name>T1G3J3_HELRO</name>
<dbReference type="GO" id="GO:0005737">
    <property type="term" value="C:cytoplasm"/>
    <property type="evidence" value="ECO:0000318"/>
    <property type="project" value="GO_Central"/>
</dbReference>
<dbReference type="GO" id="GO:0006897">
    <property type="term" value="P:endocytosis"/>
    <property type="evidence" value="ECO:0000318"/>
    <property type="project" value="GO_Central"/>
</dbReference>
<feature type="binding site" evidence="4">
    <location>
        <position position="83"/>
    </location>
    <ligand>
        <name>ATP</name>
        <dbReference type="ChEBI" id="CHEBI:30616"/>
    </ligand>
</feature>
<dbReference type="InterPro" id="IPR008271">
    <property type="entry name" value="Ser/Thr_kinase_AS"/>
</dbReference>
<dbReference type="GeneID" id="20215641"/>
<dbReference type="GO" id="GO:0005524">
    <property type="term" value="F:ATP binding"/>
    <property type="evidence" value="ECO:0007669"/>
    <property type="project" value="UniProtKB-UniRule"/>
</dbReference>
<dbReference type="Pfam" id="PF00069">
    <property type="entry name" value="Pkinase"/>
    <property type="match status" value="1"/>
</dbReference>
<evidence type="ECO:0000313" key="8">
    <source>
        <dbReference type="EnsemblMetazoa" id="HelroP79049"/>
    </source>
</evidence>
<comment type="similarity">
    <text evidence="5">Belongs to the protein kinase superfamily.</text>
</comment>
<dbReference type="GO" id="GO:0007165">
    <property type="term" value="P:signal transduction"/>
    <property type="evidence" value="ECO:0000318"/>
    <property type="project" value="GO_Central"/>
</dbReference>
<dbReference type="eggNOG" id="KOG1164">
    <property type="taxonomic scope" value="Eukaryota"/>
</dbReference>
<evidence type="ECO:0000256" key="1">
    <source>
        <dbReference type="ARBA" id="ARBA00012513"/>
    </source>
</evidence>
<dbReference type="EnsemblMetazoa" id="HelroT79049">
    <property type="protein sequence ID" value="HelroP79049"/>
    <property type="gene ID" value="HelroG79049"/>
</dbReference>
<evidence type="ECO:0000313" key="9">
    <source>
        <dbReference type="Proteomes" id="UP000015101"/>
    </source>
</evidence>
<dbReference type="GO" id="GO:0005634">
    <property type="term" value="C:nucleus"/>
    <property type="evidence" value="ECO:0000318"/>
    <property type="project" value="GO_Central"/>
</dbReference>
<reference evidence="7 9" key="2">
    <citation type="journal article" date="2013" name="Nature">
        <title>Insights into bilaterian evolution from three spiralian genomes.</title>
        <authorList>
            <person name="Simakov O."/>
            <person name="Marletaz F."/>
            <person name="Cho S.J."/>
            <person name="Edsinger-Gonzales E."/>
            <person name="Havlak P."/>
            <person name="Hellsten U."/>
            <person name="Kuo D.H."/>
            <person name="Larsson T."/>
            <person name="Lv J."/>
            <person name="Arendt D."/>
            <person name="Savage R."/>
            <person name="Osoegawa K."/>
            <person name="de Jong P."/>
            <person name="Grimwood J."/>
            <person name="Chapman J.A."/>
            <person name="Shapiro H."/>
            <person name="Aerts A."/>
            <person name="Otillar R.P."/>
            <person name="Terry A.Y."/>
            <person name="Boore J.L."/>
            <person name="Grigoriev I.V."/>
            <person name="Lindberg D.R."/>
            <person name="Seaver E.C."/>
            <person name="Weisblat D.A."/>
            <person name="Putnam N.H."/>
            <person name="Rokhsar D.S."/>
        </authorList>
    </citation>
    <scope>NUCLEOTIDE SEQUENCE</scope>
</reference>
<dbReference type="PROSITE" id="PS00108">
    <property type="entry name" value="PROTEIN_KINASE_ST"/>
    <property type="match status" value="1"/>
</dbReference>
<dbReference type="KEGG" id="hro:HELRODRAFT_79049"/>
<keyword evidence="3 4" id="KW-0067">ATP-binding</keyword>
<dbReference type="EC" id="2.7.11.1" evidence="1"/>
<dbReference type="OMA" id="DCHESAY"/>
<evidence type="ECO:0000256" key="5">
    <source>
        <dbReference type="RuleBase" id="RU000304"/>
    </source>
</evidence>
<gene>
    <name evidence="8" type="primary">20215641</name>
    <name evidence="7" type="ORF">HELRODRAFT_79049</name>
</gene>
<dbReference type="SMART" id="SM00220">
    <property type="entry name" value="S_TKc"/>
    <property type="match status" value="1"/>
</dbReference>
<dbReference type="STRING" id="6412.T1G3J3"/>
<keyword evidence="5" id="KW-0723">Serine/threonine-protein kinase</keyword>
<organism evidence="8 9">
    <name type="scientific">Helobdella robusta</name>
    <name type="common">Californian leech</name>
    <dbReference type="NCBI Taxonomy" id="6412"/>
    <lineage>
        <taxon>Eukaryota</taxon>
        <taxon>Metazoa</taxon>
        <taxon>Spiralia</taxon>
        <taxon>Lophotrochozoa</taxon>
        <taxon>Annelida</taxon>
        <taxon>Clitellata</taxon>
        <taxon>Hirudinea</taxon>
        <taxon>Rhynchobdellida</taxon>
        <taxon>Glossiphoniidae</taxon>
        <taxon>Helobdella</taxon>
    </lineage>
</organism>
<dbReference type="RefSeq" id="XP_009017111.1">
    <property type="nucleotide sequence ID" value="XM_009018863.1"/>
</dbReference>
<sequence>MDAEESDYTDDDDQFSIDFNESQTIDDDKNLSVSKNYPFIEEFEINLIEKTERLQIRKILGSGSFGSVYLASCLSNYKNVAVKIELLGRNCEIFREHYCYKVLQGVKGIPKVYWSGCIGLSRVLIIDLLGPSLCDLHTKCNRRFSLKTTLMLIDQLLETIESVHDCLIIHRDIKPSNCVMGLNQNRSKLYIIDFGIAIDCHESAYEQMNGQNSFCGTLQFSSRNALQCKPQSQRDDLESIGYTMLYLMNQTLPWSDYSDIETILDSKLNTSVEEMCCGLPNEFSQYFNYCYLLNFLEKPNYTYLKSIFRGLFRAHGYQSDYIYDWTRKIYS</sequence>
<keyword evidence="9" id="KW-1185">Reference proteome</keyword>